<feature type="domain" description="Lysozyme inhibitor LprI-like N-terminal" evidence="2">
    <location>
        <begin position="49"/>
        <end position="139"/>
    </location>
</feature>
<dbReference type="NCBIfam" id="NF041434">
    <property type="entry name" value="UmoC"/>
    <property type="match status" value="1"/>
</dbReference>
<dbReference type="InterPro" id="IPR009739">
    <property type="entry name" value="LprI-like_N"/>
</dbReference>
<organism evidence="3 4">
    <name type="scientific">Providencia rettgeri</name>
    <dbReference type="NCBI Taxonomy" id="587"/>
    <lineage>
        <taxon>Bacteria</taxon>
        <taxon>Pseudomonadati</taxon>
        <taxon>Pseudomonadota</taxon>
        <taxon>Gammaproteobacteria</taxon>
        <taxon>Enterobacterales</taxon>
        <taxon>Morganellaceae</taxon>
        <taxon>Providencia</taxon>
    </lineage>
</organism>
<proteinExistence type="predicted"/>
<dbReference type="AlphaFoldDB" id="A0A1J0EAY9"/>
<comment type="caution">
    <text evidence="3">The sequence shown here is derived from an EMBL/GenBank/DDBJ whole genome shotgun (WGS) entry which is preliminary data.</text>
</comment>
<dbReference type="Gene3D" id="1.20.1270.180">
    <property type="match status" value="1"/>
</dbReference>
<dbReference type="Pfam" id="PF07007">
    <property type="entry name" value="LprI"/>
    <property type="match status" value="1"/>
</dbReference>
<name>A0A1J0EAY9_PRORE</name>
<evidence type="ECO:0000313" key="3">
    <source>
        <dbReference type="EMBL" id="MBX6982499.1"/>
    </source>
</evidence>
<dbReference type="Proteomes" id="UP000824410">
    <property type="component" value="Unassembled WGS sequence"/>
</dbReference>
<feature type="chain" id="PRO_5009610600" evidence="1">
    <location>
        <begin position="24"/>
        <end position="141"/>
    </location>
</feature>
<dbReference type="KEGG" id="prg:RB151_034820"/>
<evidence type="ECO:0000259" key="2">
    <source>
        <dbReference type="Pfam" id="PF07007"/>
    </source>
</evidence>
<dbReference type="EMBL" id="SHDO01000029">
    <property type="protein sequence ID" value="MBX6982499.1"/>
    <property type="molecule type" value="Genomic_DNA"/>
</dbReference>
<protein>
    <submittedName>
        <fullName evidence="3">DUF1311 domain-containing protein</fullName>
    </submittedName>
</protein>
<feature type="signal peptide" evidence="1">
    <location>
        <begin position="1"/>
        <end position="23"/>
    </location>
</feature>
<keyword evidence="1" id="KW-0732">Signal</keyword>
<gene>
    <name evidence="3" type="ORF">EX242_19860</name>
</gene>
<accession>A0A1J0EAY9</accession>
<reference evidence="3" key="1">
    <citation type="submission" date="2019-02" db="EMBL/GenBank/DDBJ databases">
        <title>Genomic characterization of isolates from hospital effluents in KZN, South Africa.</title>
        <authorList>
            <person name="Ntshobeni N."/>
            <person name="Allam M."/>
            <person name="Ismail A."/>
            <person name="Amoako D."/>
            <person name="Essack S."/>
            <person name="Chenia H."/>
        </authorList>
    </citation>
    <scope>NUCLEOTIDE SEQUENCE</scope>
    <source>
        <strain evidence="3">AFE97_S1</strain>
    </source>
</reference>
<dbReference type="RefSeq" id="WP_048608137.1">
    <property type="nucleotide sequence ID" value="NZ_ABEXNG020000011.1"/>
</dbReference>
<sequence>MKFSTSKALIIATAIAIPAFSYADATPDTKVTEGPLKECYEQIADAPRTAVQACLQSKLDKADELMKQALTDNETHLKQLNSSATTQAITSLKKSQDDFLAFRVSECQRQADALLGGTGMGDVMLACKVQLTYSRIEALNP</sequence>
<dbReference type="OrthoDB" id="7340239at2"/>
<evidence type="ECO:0000313" key="4">
    <source>
        <dbReference type="Proteomes" id="UP000824410"/>
    </source>
</evidence>
<evidence type="ECO:0000256" key="1">
    <source>
        <dbReference type="SAM" id="SignalP"/>
    </source>
</evidence>